<name>A0AAV3TEF0_9EURY</name>
<accession>A0AAV3TEF0</accession>
<dbReference type="InterPro" id="IPR036388">
    <property type="entry name" value="WH-like_DNA-bd_sf"/>
</dbReference>
<dbReference type="SUPFAM" id="SSF46785">
    <property type="entry name" value="Winged helix' DNA-binding domain"/>
    <property type="match status" value="1"/>
</dbReference>
<dbReference type="Proteomes" id="UP001500420">
    <property type="component" value="Unassembled WGS sequence"/>
</dbReference>
<dbReference type="InterPro" id="IPR011991">
    <property type="entry name" value="ArsR-like_HTH"/>
</dbReference>
<evidence type="ECO:0008006" key="3">
    <source>
        <dbReference type="Google" id="ProtNLM"/>
    </source>
</evidence>
<reference evidence="1 2" key="1">
    <citation type="journal article" date="2019" name="Int. J. Syst. Evol. Microbiol.">
        <title>The Global Catalogue of Microorganisms (GCM) 10K type strain sequencing project: providing services to taxonomists for standard genome sequencing and annotation.</title>
        <authorList>
            <consortium name="The Broad Institute Genomics Platform"/>
            <consortium name="The Broad Institute Genome Sequencing Center for Infectious Disease"/>
            <person name="Wu L."/>
            <person name="Ma J."/>
        </authorList>
    </citation>
    <scope>NUCLEOTIDE SEQUENCE [LARGE SCALE GENOMIC DNA]</scope>
    <source>
        <strain evidence="1 2">JCM 16328</strain>
    </source>
</reference>
<proteinExistence type="predicted"/>
<sequence>MGSDDEEIRSIAALLADECAQRILIETTTEPMSADDLSEVCEVSPQTVYRRLDDLVERDLLEENLQPDSEGHHYKVYSATLDKIVIDVTPDGLELSLSRRDQMADRFTRFVDEVRDR</sequence>
<comment type="caution">
    <text evidence="1">The sequence shown here is derived from an EMBL/GenBank/DDBJ whole genome shotgun (WGS) entry which is preliminary data.</text>
</comment>
<gene>
    <name evidence="1" type="ORF">GCM10009020_33460</name>
</gene>
<keyword evidence="2" id="KW-1185">Reference proteome</keyword>
<dbReference type="Gene3D" id="1.10.10.10">
    <property type="entry name" value="Winged helix-like DNA-binding domain superfamily/Winged helix DNA-binding domain"/>
    <property type="match status" value="1"/>
</dbReference>
<dbReference type="Pfam" id="PF12840">
    <property type="entry name" value="HTH_20"/>
    <property type="match status" value="1"/>
</dbReference>
<dbReference type="CDD" id="cd00090">
    <property type="entry name" value="HTH_ARSR"/>
    <property type="match status" value="1"/>
</dbReference>
<evidence type="ECO:0000313" key="1">
    <source>
        <dbReference type="EMBL" id="GAA0681690.1"/>
    </source>
</evidence>
<dbReference type="AlphaFoldDB" id="A0AAV3TEF0"/>
<evidence type="ECO:0000313" key="2">
    <source>
        <dbReference type="Proteomes" id="UP001500420"/>
    </source>
</evidence>
<organism evidence="1 2">
    <name type="scientific">Natronoarchaeum mannanilyticum</name>
    <dbReference type="NCBI Taxonomy" id="926360"/>
    <lineage>
        <taxon>Archaea</taxon>
        <taxon>Methanobacteriati</taxon>
        <taxon>Methanobacteriota</taxon>
        <taxon>Stenosarchaea group</taxon>
        <taxon>Halobacteria</taxon>
        <taxon>Halobacteriales</taxon>
        <taxon>Natronoarchaeaceae</taxon>
    </lineage>
</organism>
<dbReference type="InterPro" id="IPR036390">
    <property type="entry name" value="WH_DNA-bd_sf"/>
</dbReference>
<dbReference type="EMBL" id="BAAADV010000008">
    <property type="protein sequence ID" value="GAA0681690.1"/>
    <property type="molecule type" value="Genomic_DNA"/>
</dbReference>
<protein>
    <recommendedName>
        <fullName evidence="3">Helix-turn-helix domain-containing protein</fullName>
    </recommendedName>
</protein>
<dbReference type="RefSeq" id="WP_343775490.1">
    <property type="nucleotide sequence ID" value="NZ_BAAADV010000008.1"/>
</dbReference>